<evidence type="ECO:0000313" key="2">
    <source>
        <dbReference type="Proteomes" id="UP000076400"/>
    </source>
</evidence>
<sequence>MKKDSTIKRYKLGDRAGDMTDWSRVDALTDADIEKAIAEDPDAAPLLDEEWFAKARLLYPQEKAAISIRLDQDIVDYFKSQGRGYQTRINAVLRAYMDAEKSRKVG</sequence>
<dbReference type="Pfam" id="PF14384">
    <property type="entry name" value="BrnA_antitoxin"/>
    <property type="match status" value="1"/>
</dbReference>
<dbReference type="InterPro" id="IPR025528">
    <property type="entry name" value="BrnA_antitoxin"/>
</dbReference>
<evidence type="ECO:0000313" key="1">
    <source>
        <dbReference type="EMBL" id="KZD09986.1"/>
    </source>
</evidence>
<dbReference type="AlphaFoldDB" id="A0A154W919"/>
<dbReference type="RefSeq" id="WP_067553968.1">
    <property type="nucleotide sequence ID" value="NZ_LPXN01000093.1"/>
</dbReference>
<protein>
    <submittedName>
        <fullName evidence="1">3-oxoacyl-ACP synthase</fullName>
    </submittedName>
</protein>
<dbReference type="OrthoDB" id="361944at2"/>
<gene>
    <name evidence="1" type="ORF">AUP43_06315</name>
</gene>
<dbReference type="Proteomes" id="UP000076400">
    <property type="component" value="Unassembled WGS sequence"/>
</dbReference>
<organism evidence="1 2">
    <name type="scientific">Oceanibaculum pacificum</name>
    <dbReference type="NCBI Taxonomy" id="580166"/>
    <lineage>
        <taxon>Bacteria</taxon>
        <taxon>Pseudomonadati</taxon>
        <taxon>Pseudomonadota</taxon>
        <taxon>Alphaproteobacteria</taxon>
        <taxon>Rhodospirillales</taxon>
        <taxon>Oceanibaculaceae</taxon>
        <taxon>Oceanibaculum</taxon>
    </lineage>
</organism>
<dbReference type="STRING" id="580166.AUP43_06315"/>
<dbReference type="EMBL" id="LPXN01000093">
    <property type="protein sequence ID" value="KZD09986.1"/>
    <property type="molecule type" value="Genomic_DNA"/>
</dbReference>
<reference evidence="1 2" key="1">
    <citation type="submission" date="2015-12" db="EMBL/GenBank/DDBJ databases">
        <title>Genome sequence of Oceanibaculum pacificum MCCC 1A02656.</title>
        <authorList>
            <person name="Lu L."/>
            <person name="Lai Q."/>
            <person name="Shao Z."/>
            <person name="Qian P."/>
        </authorList>
    </citation>
    <scope>NUCLEOTIDE SEQUENCE [LARGE SCALE GENOMIC DNA]</scope>
    <source>
        <strain evidence="1 2">MCCC 1A02656</strain>
    </source>
</reference>
<accession>A0A154W919</accession>
<keyword evidence="2" id="KW-1185">Reference proteome</keyword>
<comment type="caution">
    <text evidence="1">The sequence shown here is derived from an EMBL/GenBank/DDBJ whole genome shotgun (WGS) entry which is preliminary data.</text>
</comment>
<proteinExistence type="predicted"/>
<name>A0A154W919_9PROT</name>